<evidence type="ECO:0000313" key="8">
    <source>
        <dbReference type="EMBL" id="ORY30049.1"/>
    </source>
</evidence>
<dbReference type="EMBL" id="MCOG01000176">
    <property type="protein sequence ID" value="ORY30049.1"/>
    <property type="molecule type" value="Genomic_DNA"/>
</dbReference>
<keyword evidence="4" id="KW-1001">Plastid inner membrane</keyword>
<evidence type="ECO:0000256" key="4">
    <source>
        <dbReference type="ARBA" id="ARBA00022780"/>
    </source>
</evidence>
<protein>
    <submittedName>
        <fullName evidence="8">Sodium/sulfate symporter</fullName>
    </submittedName>
</protein>
<dbReference type="STRING" id="1754190.A0A1Y2B5E1"/>
<dbReference type="PANTHER" id="PTHR42826">
    <property type="entry name" value="DICARBOXYLATE TRANSPORTER 2.1, CHLOROPLASTIC"/>
    <property type="match status" value="1"/>
</dbReference>
<evidence type="ECO:0000256" key="6">
    <source>
        <dbReference type="ARBA" id="ARBA00023136"/>
    </source>
</evidence>
<comment type="similarity">
    <text evidence="2">Belongs to the SLC13A/DASS transporter (TC 2.A.47) family. DIT1 subfamily.</text>
</comment>
<reference evidence="8 9" key="1">
    <citation type="submission" date="2016-08" db="EMBL/GenBank/DDBJ databases">
        <title>A Parts List for Fungal Cellulosomes Revealed by Comparative Genomics.</title>
        <authorList>
            <consortium name="DOE Joint Genome Institute"/>
            <person name="Haitjema C.H."/>
            <person name="Gilmore S.P."/>
            <person name="Henske J.K."/>
            <person name="Solomon K.V."/>
            <person name="De Groot R."/>
            <person name="Kuo A."/>
            <person name="Mondo S.J."/>
            <person name="Salamov A.A."/>
            <person name="Labutti K."/>
            <person name="Zhao Z."/>
            <person name="Chiniquy J."/>
            <person name="Barry K."/>
            <person name="Brewer H.M."/>
            <person name="Purvine S.O."/>
            <person name="Wright A.T."/>
            <person name="Boxma B."/>
            <person name="Van Alen T."/>
            <person name="Hackstein J.H."/>
            <person name="Baker S.E."/>
            <person name="Grigoriev I.V."/>
            <person name="O'Malley M.A."/>
        </authorList>
    </citation>
    <scope>NUCLEOTIDE SEQUENCE [LARGE SCALE GENOMIC DNA]</scope>
    <source>
        <strain evidence="8 9">G1</strain>
    </source>
</reference>
<dbReference type="InterPro" id="IPR001898">
    <property type="entry name" value="SLC13A/DASS"/>
</dbReference>
<organism evidence="8 9">
    <name type="scientific">Neocallimastix californiae</name>
    <dbReference type="NCBI Taxonomy" id="1754190"/>
    <lineage>
        <taxon>Eukaryota</taxon>
        <taxon>Fungi</taxon>
        <taxon>Fungi incertae sedis</taxon>
        <taxon>Chytridiomycota</taxon>
        <taxon>Chytridiomycota incertae sedis</taxon>
        <taxon>Neocallimastigomycetes</taxon>
        <taxon>Neocallimastigales</taxon>
        <taxon>Neocallimastigaceae</taxon>
        <taxon>Neocallimastix</taxon>
    </lineage>
</organism>
<name>A0A1Y2B5E1_9FUNG</name>
<evidence type="ECO:0000256" key="7">
    <source>
        <dbReference type="SAM" id="Phobius"/>
    </source>
</evidence>
<keyword evidence="9" id="KW-1185">Reference proteome</keyword>
<accession>A0A1Y2B5E1</accession>
<evidence type="ECO:0000256" key="3">
    <source>
        <dbReference type="ARBA" id="ARBA00022692"/>
    </source>
</evidence>
<dbReference type="Pfam" id="PF00939">
    <property type="entry name" value="Na_sulph_symp"/>
    <property type="match status" value="1"/>
</dbReference>
<feature type="transmembrane region" description="Helical" evidence="7">
    <location>
        <begin position="136"/>
        <end position="158"/>
    </location>
</feature>
<feature type="transmembrane region" description="Helical" evidence="7">
    <location>
        <begin position="316"/>
        <end position="333"/>
    </location>
</feature>
<dbReference type="Proteomes" id="UP000193920">
    <property type="component" value="Unassembled WGS sequence"/>
</dbReference>
<evidence type="ECO:0000256" key="5">
    <source>
        <dbReference type="ARBA" id="ARBA00022989"/>
    </source>
</evidence>
<feature type="transmembrane region" description="Helical" evidence="7">
    <location>
        <begin position="292"/>
        <end position="310"/>
    </location>
</feature>
<feature type="transmembrane region" description="Helical" evidence="7">
    <location>
        <begin position="23"/>
        <end position="52"/>
    </location>
</feature>
<dbReference type="OrthoDB" id="1695362at2759"/>
<evidence type="ECO:0000313" key="9">
    <source>
        <dbReference type="Proteomes" id="UP000193920"/>
    </source>
</evidence>
<dbReference type="InterPro" id="IPR030676">
    <property type="entry name" value="CitT-rel"/>
</dbReference>
<dbReference type="NCBIfam" id="TIGR00785">
    <property type="entry name" value="dass"/>
    <property type="match status" value="1"/>
</dbReference>
<feature type="transmembrane region" description="Helical" evidence="7">
    <location>
        <begin position="384"/>
        <end position="411"/>
    </location>
</feature>
<feature type="transmembrane region" description="Helical" evidence="7">
    <location>
        <begin position="432"/>
        <end position="452"/>
    </location>
</feature>
<keyword evidence="3 7" id="KW-0812">Transmembrane</keyword>
<keyword evidence="5 7" id="KW-1133">Transmembrane helix</keyword>
<comment type="subcellular location">
    <subcellularLocation>
        <location evidence="1">Plastid</location>
        <location evidence="1">Chloroplast inner membrane</location>
        <topology evidence="1">Multi-pass membrane protein</topology>
    </subcellularLocation>
</comment>
<evidence type="ECO:0000256" key="2">
    <source>
        <dbReference type="ARBA" id="ARBA00007349"/>
    </source>
</evidence>
<dbReference type="AlphaFoldDB" id="A0A1Y2B5E1"/>
<keyword evidence="4" id="KW-0934">Plastid</keyword>
<feature type="transmembrane region" description="Helical" evidence="7">
    <location>
        <begin position="236"/>
        <end position="258"/>
    </location>
</feature>
<proteinExistence type="inferred from homology"/>
<sequence>MTFILWFIPADESKGLTSTSMHLFAIFILIVYLLLFTKARISIVIAFSLGFLSLTQNFKCRTSDNLMVDCSRCGKAKSLDSNEIYQCNASKGAFSVALSGFAEPINWLVFFSYQIGKCIEGTDLGKRISFVILKHFGSSLMGIGYAIFIIELILAPFIPSNIARGGCIVLPIINSIIENINQNYHHVSSKVPDFLYFCGNHANLIISSVFLTGSATNPVVVSEIVKYYGQKYDLSFMKWLVGSFVPAAVVILITPFFIRMYLKQSNMDLEHTRIYSERMSGQMNAMTKNERYLCIVFGSCLFLWTTGGYTGIDMSLVTFLGVLALIALKLMTWDEVLDNLRAWDTFFWLGGMIVMANQLSAVGMSDLIGEYIAAFVEYIPIYPLQILILFSFYFVTMMLFSSNTGHVIAFAGPVMKAAEQLGIPKGLTAAYLAYYTLLCACLTHYTSGSAVIYYSKSNISTKRFITLGFIVSGVIIAIYSTVGSLWWKIIG</sequence>
<dbReference type="GO" id="GO:0022857">
    <property type="term" value="F:transmembrane transporter activity"/>
    <property type="evidence" value="ECO:0007669"/>
    <property type="project" value="InterPro"/>
</dbReference>
<comment type="caution">
    <text evidence="8">The sequence shown here is derived from an EMBL/GenBank/DDBJ whole genome shotgun (WGS) entry which is preliminary data.</text>
</comment>
<dbReference type="GO" id="GO:0016020">
    <property type="term" value="C:membrane"/>
    <property type="evidence" value="ECO:0007669"/>
    <property type="project" value="InterPro"/>
</dbReference>
<feature type="transmembrane region" description="Helical" evidence="7">
    <location>
        <begin position="345"/>
        <end position="364"/>
    </location>
</feature>
<keyword evidence="6 7" id="KW-0472">Membrane</keyword>
<feature type="transmembrane region" description="Helical" evidence="7">
    <location>
        <begin position="464"/>
        <end position="487"/>
    </location>
</feature>
<evidence type="ECO:0000256" key="1">
    <source>
        <dbReference type="ARBA" id="ARBA00004478"/>
    </source>
</evidence>
<gene>
    <name evidence="8" type="ORF">LY90DRAFT_627481</name>
</gene>